<name>A0A9X1C825_9PSED</name>
<dbReference type="Proteomes" id="UP001154860">
    <property type="component" value="Unassembled WGS sequence"/>
</dbReference>
<protein>
    <recommendedName>
        <fullName evidence="2">Dermonecrotic toxin N-terminal domain-containing protein</fullName>
    </recommendedName>
</protein>
<sequence>MTVSNRPTTPTLVFQPVAGNTPQQPTYSLHETARVQADNKLAKSLGPHPFAHPHSGPGSLFNVPPRSTLGLWLTQLDKALRTPDFQRWMKANHISPSNVQFRPEQGSLDVFIHGKPKTFTLDDDSDFAAVAGPLLQAVEALGFWPPASGMFLYYPHKPYNVASADHILQFYGIRQGDTHGVDASARLQRFPAIPTTDELRGDAALADHQRSLDDSTAWVAPPPPSPAARAKAAYKQLLGDTYRALPHVRNEAKQWAEALIFKLTGRQVDADTIFFNRFNQAQSASTLTGWQHLSEEPKTSQRLPDALLGNFSEHDALPGVLDEEAGLYTAGLGQSKKGGYGAHNQFVLTPSQVMHESWKTDFQAHMTGTLERFWREHGDDYRATLKGEFVYQARQQLMAYDRASPAEREAMPAEQRFTQEDYRLVMGAASNLPQDEHQPLTVEQLKAQAPVEGVVLTHAFDINGRVASDILRFTADDGSYRQLRGRKDGVQVLYVPGQRPAFLRFDSLEKMDDWVAGQGKDIDKRKALESHFTLRDRQDDDLGFWSDVKSFITGDSQSNKGVDTGLAYLGNGNWDSIEGAAIDSANVRIYGDVFSVIKEATRHRMNSDAGVMIKSDKEVLLDTVLNDVTAAARLMTKFAAVGEPIVVGAAAATSLAQIVLGTQKALSGDTQAERKQGASAALDGALNTLFAIGGGAAEDPFEMPANIPLRQEVFADGTQGLVTDHPLTPTAYTLPRSNGYDLVDAGKVYRHLDANPGELTDLESLEHTRPLDNFEAFCPAPSAGGRVRRGVNDDCFVKLIEALPPSQAQSQALEHVRLFPSKAGLFKRARTVIYEKRLHTVLDTDTGAQLVPVANGKRILYKQQVRGKIINDAGFGFFAADSGSTLAKDTRVVKLNQISAMSNDQRQVRGVVVTSGSRQYLVVEADTAEFYYTPLTKAPTGELTFNKCGPFQLSLVQGYRQFLSAHHAVQALDTDFIALPPLKQAYTQLERAGFQKADIEELKTLCKDLNPAQQREVAYQLQRAKAITAPDIALRPHRVTPLQTPADFADWPALRQNRFYAEQAKVKVNQAFKATGLGPGNQLHSPADVARADAAALTLGWLRRTADLRASNAGDLIMKTGAGNCGEMALLSQDIINKSGGTATLWNASDAHSFTVIGGPSSKANPTVDFSEPAWADAWIIDPWADIACPAPEYTQQLQATMIRWDKAGWKIREGTRLDMSPLDRDWMDKLIKRPKHPQTWQTEAQTPRAARISLRQKPAATVHVSMGESTTLNTGNENLSTRSLTDCSALAVLSDWNGSTYQTRTLMHLTGSNLELGLRGGNTRALLDTLRTSLNKGGRVILVGGVNSDSLQGMATTIGQTFNGGQPLRELLRDRPGVTVTLASSLGVTVNADGTFELIEDSGKGVFTPDTVRQIFDRVD</sequence>
<dbReference type="InterPro" id="IPR046673">
    <property type="entry name" value="ToxA_N"/>
</dbReference>
<evidence type="ECO:0000259" key="2">
    <source>
        <dbReference type="Pfam" id="PF20178"/>
    </source>
</evidence>
<feature type="domain" description="Dermonecrotic toxin N-terminal" evidence="2">
    <location>
        <begin position="244"/>
        <end position="535"/>
    </location>
</feature>
<proteinExistence type="predicted"/>
<keyword evidence="4" id="KW-1185">Reference proteome</keyword>
<dbReference type="EMBL" id="JAFHKJ010000097">
    <property type="protein sequence ID" value="MBN2978398.1"/>
    <property type="molecule type" value="Genomic_DNA"/>
</dbReference>
<gene>
    <name evidence="3" type="ORF">JWR99_21580</name>
</gene>
<evidence type="ECO:0000313" key="3">
    <source>
        <dbReference type="EMBL" id="MBN2978398.1"/>
    </source>
</evidence>
<comment type="caution">
    <text evidence="3">The sequence shown here is derived from an EMBL/GenBank/DDBJ whole genome shotgun (WGS) entry which is preliminary data.</text>
</comment>
<dbReference type="Pfam" id="PF20178">
    <property type="entry name" value="ToxA_N"/>
    <property type="match status" value="1"/>
</dbReference>
<feature type="region of interest" description="Disordered" evidence="1">
    <location>
        <begin position="1"/>
        <end position="24"/>
    </location>
</feature>
<evidence type="ECO:0000256" key="1">
    <source>
        <dbReference type="SAM" id="MobiDB-lite"/>
    </source>
</evidence>
<evidence type="ECO:0000313" key="4">
    <source>
        <dbReference type="Proteomes" id="UP001154860"/>
    </source>
</evidence>
<reference evidence="3 4" key="2">
    <citation type="journal article" date="2023" name="Plant Pathol.">
        <title>Dismantling and reorganizing Pseudomonas marginalis sensu#lato.</title>
        <authorList>
            <person name="Sawada H."/>
            <person name="Fujikawa T."/>
            <person name="Satou M."/>
        </authorList>
    </citation>
    <scope>NUCLEOTIDE SEQUENCE [LARGE SCALE GENOMIC DNA]</scope>
    <source>
        <strain evidence="3 4">MAFF 301381</strain>
    </source>
</reference>
<reference evidence="3 4" key="1">
    <citation type="journal article" date="2021" name="Int. J. Syst. Evol. Microbiol.">
        <title>Pseudomonas lactucae sp. nov., a pathogen causing bacterial rot of lettuce in Japan.</title>
        <authorList>
            <person name="Sawada H."/>
            <person name="Fujikawa T."/>
            <person name="Satou M."/>
        </authorList>
    </citation>
    <scope>NUCLEOTIDE SEQUENCE [LARGE SCALE GENOMIC DNA]</scope>
    <source>
        <strain evidence="3 4">MAFF 301381</strain>
    </source>
</reference>
<accession>A0A9X1C825</accession>
<dbReference type="RefSeq" id="WP_078733122.1">
    <property type="nucleotide sequence ID" value="NZ_JAFHKJ010000097.1"/>
</dbReference>
<organism evidence="3 4">
    <name type="scientific">Pseudomonas lactucae</name>
    <dbReference type="NCBI Taxonomy" id="2813360"/>
    <lineage>
        <taxon>Bacteria</taxon>
        <taxon>Pseudomonadati</taxon>
        <taxon>Pseudomonadota</taxon>
        <taxon>Gammaproteobacteria</taxon>
        <taxon>Pseudomonadales</taxon>
        <taxon>Pseudomonadaceae</taxon>
        <taxon>Pseudomonas</taxon>
    </lineage>
</organism>